<dbReference type="InterPro" id="IPR051393">
    <property type="entry name" value="ABC_transporter_permease"/>
</dbReference>
<gene>
    <name evidence="10" type="ORF">SM116_00025</name>
</gene>
<dbReference type="CDD" id="cd06261">
    <property type="entry name" value="TM_PBP2"/>
    <property type="match status" value="1"/>
</dbReference>
<dbReference type="SUPFAM" id="SSF161098">
    <property type="entry name" value="MetI-like"/>
    <property type="match status" value="1"/>
</dbReference>
<keyword evidence="5 7" id="KW-1133">Transmembrane helix</keyword>
<dbReference type="Gene3D" id="1.10.3720.10">
    <property type="entry name" value="MetI-like"/>
    <property type="match status" value="1"/>
</dbReference>
<protein>
    <submittedName>
        <fullName evidence="10">Sugar ABC transporter permease</fullName>
    </submittedName>
</protein>
<keyword evidence="11" id="KW-1185">Reference proteome</keyword>
<evidence type="ECO:0000259" key="9">
    <source>
        <dbReference type="PROSITE" id="PS50928"/>
    </source>
</evidence>
<keyword evidence="3" id="KW-1003">Cell membrane</keyword>
<evidence type="ECO:0000256" key="8">
    <source>
        <dbReference type="SAM" id="MobiDB-lite"/>
    </source>
</evidence>
<evidence type="ECO:0000313" key="11">
    <source>
        <dbReference type="Proteomes" id="UP001323798"/>
    </source>
</evidence>
<dbReference type="PANTHER" id="PTHR30193:SF37">
    <property type="entry name" value="INNER MEMBRANE ABC TRANSPORTER PERMEASE PROTEIN YCJO"/>
    <property type="match status" value="1"/>
</dbReference>
<feature type="domain" description="ABC transmembrane type-1" evidence="9">
    <location>
        <begin position="108"/>
        <end position="322"/>
    </location>
</feature>
<evidence type="ECO:0000256" key="6">
    <source>
        <dbReference type="ARBA" id="ARBA00023136"/>
    </source>
</evidence>
<reference evidence="10 11" key="1">
    <citation type="submission" date="2023-11" db="EMBL/GenBank/DDBJ databases">
        <title>Genome sequence of Microbacterium rhizosphaerae KACC 19337.</title>
        <authorList>
            <person name="Choi H."/>
            <person name="Kim S."/>
            <person name="Kim Y."/>
            <person name="Kwon S.-W."/>
            <person name="Heo J."/>
        </authorList>
    </citation>
    <scope>NUCLEOTIDE SEQUENCE [LARGE SCALE GENOMIC DNA]</scope>
    <source>
        <strain evidence="10 11">KACC 19337</strain>
    </source>
</reference>
<comment type="subcellular location">
    <subcellularLocation>
        <location evidence="1 7">Cell membrane</location>
        <topology evidence="1 7">Multi-pass membrane protein</topology>
    </subcellularLocation>
</comment>
<name>A0ABZ0SJY6_9MICO</name>
<proteinExistence type="inferred from homology"/>
<feature type="transmembrane region" description="Helical" evidence="7">
    <location>
        <begin position="303"/>
        <end position="325"/>
    </location>
</feature>
<evidence type="ECO:0000256" key="4">
    <source>
        <dbReference type="ARBA" id="ARBA00022692"/>
    </source>
</evidence>
<feature type="transmembrane region" description="Helical" evidence="7">
    <location>
        <begin position="145"/>
        <end position="165"/>
    </location>
</feature>
<keyword evidence="2 7" id="KW-0813">Transport</keyword>
<dbReference type="PANTHER" id="PTHR30193">
    <property type="entry name" value="ABC TRANSPORTER PERMEASE PROTEIN"/>
    <property type="match status" value="1"/>
</dbReference>
<evidence type="ECO:0000256" key="1">
    <source>
        <dbReference type="ARBA" id="ARBA00004651"/>
    </source>
</evidence>
<dbReference type="PROSITE" id="PS50928">
    <property type="entry name" value="ABC_TM1"/>
    <property type="match status" value="1"/>
</dbReference>
<dbReference type="Proteomes" id="UP001323798">
    <property type="component" value="Chromosome"/>
</dbReference>
<feature type="transmembrane region" description="Helical" evidence="7">
    <location>
        <begin position="254"/>
        <end position="274"/>
    </location>
</feature>
<sequence>MSVLESVAARVDSQDAGATGEEVRETAASRPPRPRSTDSRRRAARREARTGWLLAAPSALLILLFFVLPFCLTLVMSVYDWPTFGTPEPVGAQNYAHILSDPKFGQALLFTIGYTVVASALGVAASLGMALLVRPRFGGRTPVRALLFAPVTIGFAPAGLLWLSMSNVRTGVLPALAAALGLIPPGTDWFANTGTTLALVVVMTVWKTSGLAMLVLLIGMDSIPQEVYEAAKLDGARSWVTLTRITLPLIAKPLSLVILLTVTTTFLAFDQFFAMTKGGPDNSTVTVVYYLYNAAFVNLDRGYAAAVAVVIVAIMAVISVVQVRLQRGKA</sequence>
<feature type="transmembrane region" description="Helical" evidence="7">
    <location>
        <begin position="197"/>
        <end position="218"/>
    </location>
</feature>
<feature type="transmembrane region" description="Helical" evidence="7">
    <location>
        <begin position="107"/>
        <end position="133"/>
    </location>
</feature>
<keyword evidence="6 7" id="KW-0472">Membrane</keyword>
<comment type="similarity">
    <text evidence="7">Belongs to the binding-protein-dependent transport system permease family.</text>
</comment>
<feature type="region of interest" description="Disordered" evidence="8">
    <location>
        <begin position="1"/>
        <end position="42"/>
    </location>
</feature>
<evidence type="ECO:0000256" key="3">
    <source>
        <dbReference type="ARBA" id="ARBA00022475"/>
    </source>
</evidence>
<keyword evidence="4 7" id="KW-0812">Transmembrane</keyword>
<evidence type="ECO:0000313" key="10">
    <source>
        <dbReference type="EMBL" id="WPR89711.1"/>
    </source>
</evidence>
<dbReference type="InterPro" id="IPR035906">
    <property type="entry name" value="MetI-like_sf"/>
</dbReference>
<dbReference type="Pfam" id="PF00528">
    <property type="entry name" value="BPD_transp_1"/>
    <property type="match status" value="1"/>
</dbReference>
<dbReference type="RefSeq" id="WP_320942425.1">
    <property type="nucleotide sequence ID" value="NZ_BAABEU010000003.1"/>
</dbReference>
<organism evidence="10 11">
    <name type="scientific">Microbacterium rhizosphaerae</name>
    <dbReference type="NCBI Taxonomy" id="1678237"/>
    <lineage>
        <taxon>Bacteria</taxon>
        <taxon>Bacillati</taxon>
        <taxon>Actinomycetota</taxon>
        <taxon>Actinomycetes</taxon>
        <taxon>Micrococcales</taxon>
        <taxon>Microbacteriaceae</taxon>
        <taxon>Microbacterium</taxon>
    </lineage>
</organism>
<feature type="transmembrane region" description="Helical" evidence="7">
    <location>
        <begin position="51"/>
        <end position="79"/>
    </location>
</feature>
<dbReference type="InterPro" id="IPR000515">
    <property type="entry name" value="MetI-like"/>
</dbReference>
<evidence type="ECO:0000256" key="2">
    <source>
        <dbReference type="ARBA" id="ARBA00022448"/>
    </source>
</evidence>
<evidence type="ECO:0000256" key="5">
    <source>
        <dbReference type="ARBA" id="ARBA00022989"/>
    </source>
</evidence>
<dbReference type="EMBL" id="CP139368">
    <property type="protein sequence ID" value="WPR89711.1"/>
    <property type="molecule type" value="Genomic_DNA"/>
</dbReference>
<accession>A0ABZ0SJY6</accession>
<evidence type="ECO:0000256" key="7">
    <source>
        <dbReference type="RuleBase" id="RU363032"/>
    </source>
</evidence>